<dbReference type="Gene3D" id="3.40.50.2300">
    <property type="match status" value="1"/>
</dbReference>
<accession>A0A3P7L8A2</accession>
<evidence type="ECO:0008006" key="3">
    <source>
        <dbReference type="Google" id="ProtNLM"/>
    </source>
</evidence>
<evidence type="ECO:0000313" key="1">
    <source>
        <dbReference type="EMBL" id="VDM75582.1"/>
    </source>
</evidence>
<dbReference type="SUPFAM" id="SSF53822">
    <property type="entry name" value="Periplasmic binding protein-like I"/>
    <property type="match status" value="1"/>
</dbReference>
<sequence>MALHDGVSLGQLDYRRVLQLAYCLAKFTSKGDVVPIWQDTKDNPDGRDEHAKKAFANSLVISEYLNKGAEWVKFKKSVVERMRQPPFNCIKECSDPAYSVASDYCTHLYNLVIMYATALNRTIKEDAAQVRNGTRILINLAGDYPGILVNRTVEATMVIPKLQMENIDSKGSVRTLMMIVVGRTTKNLTVMADPAVIWSNYGGKKPLSEPVCGFSGKEQYYIIIVKHSKLFFNLSSVPTSTFDMQYRH</sequence>
<organism evidence="1 2">
    <name type="scientific">Strongylus vulgaris</name>
    <name type="common">Blood worm</name>
    <dbReference type="NCBI Taxonomy" id="40348"/>
    <lineage>
        <taxon>Eukaryota</taxon>
        <taxon>Metazoa</taxon>
        <taxon>Ecdysozoa</taxon>
        <taxon>Nematoda</taxon>
        <taxon>Chromadorea</taxon>
        <taxon>Rhabditida</taxon>
        <taxon>Rhabditina</taxon>
        <taxon>Rhabditomorpha</taxon>
        <taxon>Strongyloidea</taxon>
        <taxon>Strongylidae</taxon>
        <taxon>Strongylus</taxon>
    </lineage>
</organism>
<evidence type="ECO:0000313" key="2">
    <source>
        <dbReference type="Proteomes" id="UP000270094"/>
    </source>
</evidence>
<keyword evidence="2" id="KW-1185">Reference proteome</keyword>
<dbReference type="OrthoDB" id="10629465at2759"/>
<dbReference type="Proteomes" id="UP000270094">
    <property type="component" value="Unassembled WGS sequence"/>
</dbReference>
<gene>
    <name evidence="1" type="ORF">SVUK_LOCUS10580</name>
</gene>
<proteinExistence type="predicted"/>
<name>A0A3P7L8A2_STRVU</name>
<dbReference type="EMBL" id="UYYB01095530">
    <property type="protein sequence ID" value="VDM75582.1"/>
    <property type="molecule type" value="Genomic_DNA"/>
</dbReference>
<dbReference type="AlphaFoldDB" id="A0A3P7L8A2"/>
<reference evidence="1 2" key="1">
    <citation type="submission" date="2018-11" db="EMBL/GenBank/DDBJ databases">
        <authorList>
            <consortium name="Pathogen Informatics"/>
        </authorList>
    </citation>
    <scope>NUCLEOTIDE SEQUENCE [LARGE SCALE GENOMIC DNA]</scope>
</reference>
<protein>
    <recommendedName>
        <fullName evidence="3">Receptor ligand binding region domain-containing protein</fullName>
    </recommendedName>
</protein>
<dbReference type="InterPro" id="IPR028082">
    <property type="entry name" value="Peripla_BP_I"/>
</dbReference>